<keyword evidence="1" id="KW-0687">Ribonucleoprotein</keyword>
<dbReference type="InterPro" id="IPR036583">
    <property type="entry name" value="23S_rRNA_IVS_sf"/>
</dbReference>
<organism evidence="1 2">
    <name type="scientific">Candidatus Woesebacteria bacterium GW2011_GWB1_38_8</name>
    <dbReference type="NCBI Taxonomy" id="1618570"/>
    <lineage>
        <taxon>Bacteria</taxon>
        <taxon>Candidatus Woeseibacteriota</taxon>
    </lineage>
</organism>
<dbReference type="PANTHER" id="PTHR38471:SF2">
    <property type="entry name" value="FOUR HELIX BUNDLE PROTEIN"/>
    <property type="match status" value="1"/>
</dbReference>
<evidence type="ECO:0000313" key="2">
    <source>
        <dbReference type="Proteomes" id="UP000034081"/>
    </source>
</evidence>
<reference evidence="1 2" key="1">
    <citation type="journal article" date="2015" name="Nature">
        <title>rRNA introns, odd ribosomes, and small enigmatic genomes across a large radiation of phyla.</title>
        <authorList>
            <person name="Brown C.T."/>
            <person name="Hug L.A."/>
            <person name="Thomas B.C."/>
            <person name="Sharon I."/>
            <person name="Castelle C.J."/>
            <person name="Singh A."/>
            <person name="Wilkins M.J."/>
            <person name="Williams K.H."/>
            <person name="Banfield J.F."/>
        </authorList>
    </citation>
    <scope>NUCLEOTIDE SEQUENCE [LARGE SCALE GENOMIC DNA]</scope>
</reference>
<dbReference type="Pfam" id="PF05635">
    <property type="entry name" value="23S_rRNA_IVP"/>
    <property type="match status" value="1"/>
</dbReference>
<dbReference type="PANTHER" id="PTHR38471">
    <property type="entry name" value="FOUR HELIX BUNDLE PROTEIN"/>
    <property type="match status" value="1"/>
</dbReference>
<dbReference type="NCBIfam" id="TIGR02436">
    <property type="entry name" value="four helix bundle protein"/>
    <property type="match status" value="1"/>
</dbReference>
<dbReference type="InterPro" id="IPR012657">
    <property type="entry name" value="23S_rRNA-intervening_sequence"/>
</dbReference>
<evidence type="ECO:0000313" key="1">
    <source>
        <dbReference type="EMBL" id="KKQ86170.1"/>
    </source>
</evidence>
<dbReference type="CDD" id="cd16377">
    <property type="entry name" value="23S_rRNA_IVP_like"/>
    <property type="match status" value="1"/>
</dbReference>
<dbReference type="GO" id="GO:0005840">
    <property type="term" value="C:ribosome"/>
    <property type="evidence" value="ECO:0007669"/>
    <property type="project" value="UniProtKB-KW"/>
</dbReference>
<dbReference type="SUPFAM" id="SSF158446">
    <property type="entry name" value="IVS-encoded protein-like"/>
    <property type="match status" value="1"/>
</dbReference>
<proteinExistence type="predicted"/>
<keyword evidence="1" id="KW-0689">Ribosomal protein</keyword>
<dbReference type="STRING" id="1618570.UT08_C0001G0036"/>
<protein>
    <submittedName>
        <fullName evidence="1">Ribosomal protein S23</fullName>
    </submittedName>
</protein>
<sequence length="128" mass="14877">MDNIINKYLTYEEVPVWKEAHRLTLLVYKVTEKFPTKESFGLTSQFRRSSSSIPANIAEGFHRNSTKELVQFLYNARGSYGETLYHLRLASDLNYLSKNTYDQLKGDYEGVGKQLNGWINSLKFKVKK</sequence>
<gene>
    <name evidence="1" type="ORF">UT08_C0001G0036</name>
</gene>
<name>A0A0G0LE19_9BACT</name>
<dbReference type="AlphaFoldDB" id="A0A0G0LE19"/>
<accession>A0A0G0LE19</accession>
<dbReference type="EMBL" id="LBVL01000001">
    <property type="protein sequence ID" value="KKQ86170.1"/>
    <property type="molecule type" value="Genomic_DNA"/>
</dbReference>
<dbReference type="Proteomes" id="UP000034081">
    <property type="component" value="Unassembled WGS sequence"/>
</dbReference>
<comment type="caution">
    <text evidence="1">The sequence shown here is derived from an EMBL/GenBank/DDBJ whole genome shotgun (WGS) entry which is preliminary data.</text>
</comment>
<dbReference type="Gene3D" id="1.20.1440.60">
    <property type="entry name" value="23S rRNA-intervening sequence"/>
    <property type="match status" value="1"/>
</dbReference>